<name>A0ABT1SM73_9FIRM</name>
<evidence type="ECO:0000256" key="4">
    <source>
        <dbReference type="ARBA" id="ARBA00022705"/>
    </source>
</evidence>
<evidence type="ECO:0000256" key="5">
    <source>
        <dbReference type="ARBA" id="ARBA00022763"/>
    </source>
</evidence>
<evidence type="ECO:0000256" key="6">
    <source>
        <dbReference type="ARBA" id="ARBA00022932"/>
    </source>
</evidence>
<dbReference type="InterPro" id="IPR054690">
    <property type="entry name" value="DNA_polI_exonuclease"/>
</dbReference>
<dbReference type="InterPro" id="IPR008918">
    <property type="entry name" value="HhH2"/>
</dbReference>
<dbReference type="SUPFAM" id="SSF53098">
    <property type="entry name" value="Ribonuclease H-like"/>
    <property type="match status" value="1"/>
</dbReference>
<evidence type="ECO:0000256" key="2">
    <source>
        <dbReference type="ARBA" id="ARBA00022679"/>
    </source>
</evidence>
<dbReference type="InterPro" id="IPR001098">
    <property type="entry name" value="DNA-dir_DNA_pol_A_palm_dom"/>
</dbReference>
<dbReference type="NCBIfam" id="NF011547">
    <property type="entry name" value="PRK14976.1-4"/>
    <property type="match status" value="1"/>
</dbReference>
<dbReference type="Gene3D" id="3.30.420.10">
    <property type="entry name" value="Ribonuclease H-like superfamily/Ribonuclease H"/>
    <property type="match status" value="1"/>
</dbReference>
<dbReference type="Pfam" id="PF02739">
    <property type="entry name" value="5_3_exonuc_N"/>
    <property type="match status" value="1"/>
</dbReference>
<dbReference type="PANTHER" id="PTHR10133">
    <property type="entry name" value="DNA POLYMERASE I"/>
    <property type="match status" value="1"/>
</dbReference>
<evidence type="ECO:0000256" key="8">
    <source>
        <dbReference type="ARBA" id="ARBA00023204"/>
    </source>
</evidence>
<dbReference type="InterPro" id="IPR012337">
    <property type="entry name" value="RNaseH-like_sf"/>
</dbReference>
<dbReference type="CDD" id="cd09859">
    <property type="entry name" value="PIN_53EXO"/>
    <property type="match status" value="1"/>
</dbReference>
<evidence type="ECO:0000256" key="1">
    <source>
        <dbReference type="ARBA" id="ARBA00007705"/>
    </source>
</evidence>
<protein>
    <recommendedName>
        <fullName evidence="10 11">DNA polymerase I</fullName>
        <ecNumber evidence="10 11">2.7.7.7</ecNumber>
    </recommendedName>
</protein>
<comment type="function">
    <text evidence="11">In addition to polymerase activity, this DNA polymerase exhibits 5'-3' exonuclease activity.</text>
</comment>
<dbReference type="Pfam" id="PF01367">
    <property type="entry name" value="5_3_exonuc"/>
    <property type="match status" value="1"/>
</dbReference>
<dbReference type="PROSITE" id="PS00447">
    <property type="entry name" value="DNA_POLYMERASE_A"/>
    <property type="match status" value="1"/>
</dbReference>
<evidence type="ECO:0000256" key="7">
    <source>
        <dbReference type="ARBA" id="ARBA00023125"/>
    </source>
</evidence>
<keyword evidence="3 11" id="KW-0548">Nucleotidyltransferase</keyword>
<dbReference type="CDD" id="cd06140">
    <property type="entry name" value="DNA_polA_I_Bacillus_like_exo"/>
    <property type="match status" value="1"/>
</dbReference>
<dbReference type="Proteomes" id="UP001524435">
    <property type="component" value="Unassembled WGS sequence"/>
</dbReference>
<dbReference type="SUPFAM" id="SSF88723">
    <property type="entry name" value="PIN domain-like"/>
    <property type="match status" value="1"/>
</dbReference>
<evidence type="ECO:0000256" key="9">
    <source>
        <dbReference type="ARBA" id="ARBA00049244"/>
    </source>
</evidence>
<organism evidence="14 15">
    <name type="scientific">Massilicoli timonensis</name>
    <dbReference type="NCBI Taxonomy" id="2015901"/>
    <lineage>
        <taxon>Bacteria</taxon>
        <taxon>Bacillati</taxon>
        <taxon>Bacillota</taxon>
        <taxon>Erysipelotrichia</taxon>
        <taxon>Erysipelotrichales</taxon>
        <taxon>Erysipelotrichaceae</taxon>
        <taxon>Massilicoli</taxon>
    </lineage>
</organism>
<dbReference type="Gene3D" id="3.40.50.1010">
    <property type="entry name" value="5'-nuclease"/>
    <property type="match status" value="1"/>
</dbReference>
<feature type="domain" description="5'-3' exonuclease" evidence="12">
    <location>
        <begin position="1"/>
        <end position="261"/>
    </location>
</feature>
<evidence type="ECO:0000259" key="13">
    <source>
        <dbReference type="SMART" id="SM00482"/>
    </source>
</evidence>
<proteinExistence type="inferred from homology"/>
<comment type="similarity">
    <text evidence="1 11">Belongs to the DNA polymerase type-A family.</text>
</comment>
<dbReference type="InterPro" id="IPR002298">
    <property type="entry name" value="DNA_polymerase_A"/>
</dbReference>
<keyword evidence="5 11" id="KW-0227">DNA damage</keyword>
<dbReference type="InterPro" id="IPR020046">
    <property type="entry name" value="5-3_exonucl_a-hlix_arch_N"/>
</dbReference>
<dbReference type="Pfam" id="PF22619">
    <property type="entry name" value="DNA_polI_exo1"/>
    <property type="match status" value="1"/>
</dbReference>
<dbReference type="InterPro" id="IPR036279">
    <property type="entry name" value="5-3_exonuclease_C_sf"/>
</dbReference>
<keyword evidence="7 11" id="KW-0238">DNA-binding</keyword>
<dbReference type="SMART" id="SM00475">
    <property type="entry name" value="53EXOc"/>
    <property type="match status" value="1"/>
</dbReference>
<dbReference type="SUPFAM" id="SSF47807">
    <property type="entry name" value="5' to 3' exonuclease, C-terminal subdomain"/>
    <property type="match status" value="1"/>
</dbReference>
<dbReference type="GO" id="GO:0003887">
    <property type="term" value="F:DNA-directed DNA polymerase activity"/>
    <property type="evidence" value="ECO:0007669"/>
    <property type="project" value="UniProtKB-EC"/>
</dbReference>
<dbReference type="InterPro" id="IPR018320">
    <property type="entry name" value="DNA_polymerase_1"/>
</dbReference>
<dbReference type="PRINTS" id="PR00868">
    <property type="entry name" value="DNAPOLI"/>
</dbReference>
<evidence type="ECO:0000256" key="11">
    <source>
        <dbReference type="RuleBase" id="RU004460"/>
    </source>
</evidence>
<dbReference type="SMART" id="SM00482">
    <property type="entry name" value="POLAc"/>
    <property type="match status" value="1"/>
</dbReference>
<dbReference type="CDD" id="cd09898">
    <property type="entry name" value="H3TH_53EXO"/>
    <property type="match status" value="1"/>
</dbReference>
<keyword evidence="2 11" id="KW-0808">Transferase</keyword>
<dbReference type="InterPro" id="IPR029060">
    <property type="entry name" value="PIN-like_dom_sf"/>
</dbReference>
<dbReference type="NCBIfam" id="TIGR00593">
    <property type="entry name" value="pola"/>
    <property type="match status" value="1"/>
</dbReference>
<keyword evidence="8 11" id="KW-0234">DNA repair</keyword>
<sequence length="861" mass="98673">MKQLLLIDGNSLLFRAYYATVYGRMMRTSNGIATNAVFAFINMVNKALDQIDPDYVLVAWDAGKQTFRHKEYADYKGTRKELDEDLIVQFPIAREFLDACGLYRYECDALEADDIIGCSAKRYPDMQVHILSSDRDLLQLVDATTDVYLMKKGISDMMIVDEAKMEELYGLKPMQIIDLKGLMGDASDNIPGIKGVGEKTALKLLHAYESVEGVYAHLDEIKGKIKEKLEDGKESAFLSKHLATIVTDQKLPFSLEELRYEGYREEVQDFYQKYEMRSFAHKSGKKLRKVEAVSCQVVQKIDTELLQGRTSFFLDVDNESLWLKQCFGMAIGNEEKMEYIAMEDLLRDEAALAYLKGPLPKCTYDCKQAYHMFARYGIAIEQLSFDYHIAAFLLDGTLIDYERFANHYGIRKALNMEEIYGKEGKPKLADESLRVEYVSQQLAGMIPLYEDLVRQLKETNMWKLFEEVEMPLVKVLYEMERNGVATDLQVLSEIEARTAKKIEEISASIYACVGHEFNLNSPKQLAIVLFDELGLKASKKRSTAIDVLEKLTHAHPVVPLLMEHRKYQKLYSTYAVALAKHVQADGKIHTIFHQTLTQTGRLSSSDPNLQNISVRDEESREVRKAFVASEGCVLLAADYSQIELRMLAHMAEEQEMIDAYNHGVDIHTKTAMQIFDVAQEEVTPQMRRSAKTVNFGIVYGQSEFGLAQQLNITRAEAKTFMDRYFASYPGIHAFMDRTIAFCEENGYVETLLHRRRIIQEIREKNYMVREFGKRAAMNAPIQGSAADLIKIAMIDVFHEMKKRRLQSKMILQVHDELIFDVVKEELEEMLELVKERMEHAMQLSVPLVASIDYGSSWYEAK</sequence>
<dbReference type="Pfam" id="PF00476">
    <property type="entry name" value="DNA_pol_A"/>
    <property type="match status" value="1"/>
</dbReference>
<dbReference type="Gene3D" id="1.10.150.20">
    <property type="entry name" value="5' to 3' exonuclease, C-terminal subdomain"/>
    <property type="match status" value="2"/>
</dbReference>
<dbReference type="CDD" id="cd08637">
    <property type="entry name" value="DNA_pol_A_pol_I_C"/>
    <property type="match status" value="1"/>
</dbReference>
<feature type="domain" description="DNA-directed DNA polymerase family A palm" evidence="13">
    <location>
        <begin position="619"/>
        <end position="825"/>
    </location>
</feature>
<evidence type="ECO:0000259" key="12">
    <source>
        <dbReference type="SMART" id="SM00475"/>
    </source>
</evidence>
<dbReference type="SUPFAM" id="SSF56672">
    <property type="entry name" value="DNA/RNA polymerases"/>
    <property type="match status" value="1"/>
</dbReference>
<dbReference type="EMBL" id="JANGCH010000013">
    <property type="protein sequence ID" value="MCQ5122330.1"/>
    <property type="molecule type" value="Genomic_DNA"/>
</dbReference>
<dbReference type="InterPro" id="IPR002421">
    <property type="entry name" value="5-3_exonuclease"/>
</dbReference>
<comment type="subunit">
    <text evidence="11">Single-chain monomer with multiple functions.</text>
</comment>
<keyword evidence="11" id="KW-0378">Hydrolase</keyword>
<dbReference type="NCBIfam" id="NF004397">
    <property type="entry name" value="PRK05755.1"/>
    <property type="match status" value="1"/>
</dbReference>
<dbReference type="InterPro" id="IPR036397">
    <property type="entry name" value="RNaseH_sf"/>
</dbReference>
<dbReference type="EC" id="2.7.7.7" evidence="10 11"/>
<evidence type="ECO:0000313" key="15">
    <source>
        <dbReference type="Proteomes" id="UP001524435"/>
    </source>
</evidence>
<evidence type="ECO:0000313" key="14">
    <source>
        <dbReference type="EMBL" id="MCQ5122330.1"/>
    </source>
</evidence>
<keyword evidence="11" id="KW-0269">Exonuclease</keyword>
<dbReference type="PANTHER" id="PTHR10133:SF27">
    <property type="entry name" value="DNA POLYMERASE NU"/>
    <property type="match status" value="1"/>
</dbReference>
<keyword evidence="6 11" id="KW-0239">DNA-directed DNA polymerase</keyword>
<keyword evidence="15" id="KW-1185">Reference proteome</keyword>
<dbReference type="RefSeq" id="WP_256198202.1">
    <property type="nucleotide sequence ID" value="NZ_CANTYB010000107.1"/>
</dbReference>
<keyword evidence="4 11" id="KW-0235">DNA replication</keyword>
<evidence type="ECO:0000256" key="10">
    <source>
        <dbReference type="NCBIfam" id="TIGR00593"/>
    </source>
</evidence>
<reference evidence="14 15" key="1">
    <citation type="submission" date="2022-06" db="EMBL/GenBank/DDBJ databases">
        <title>Isolation of gut microbiota from human fecal samples.</title>
        <authorList>
            <person name="Pamer E.G."/>
            <person name="Barat B."/>
            <person name="Waligurski E."/>
            <person name="Medina S."/>
            <person name="Paddock L."/>
            <person name="Mostad J."/>
        </authorList>
    </citation>
    <scope>NUCLEOTIDE SEQUENCE [LARGE SCALE GENOMIC DNA]</scope>
    <source>
        <strain evidence="14 15">DFI.6.1</strain>
    </source>
</reference>
<dbReference type="SMART" id="SM00279">
    <property type="entry name" value="HhH2"/>
    <property type="match status" value="1"/>
</dbReference>
<dbReference type="InterPro" id="IPR020045">
    <property type="entry name" value="DNA_polI_H3TH"/>
</dbReference>
<accession>A0ABT1SM73</accession>
<dbReference type="InterPro" id="IPR043502">
    <property type="entry name" value="DNA/RNA_pol_sf"/>
</dbReference>
<dbReference type="Gene3D" id="1.20.1060.10">
    <property type="entry name" value="Taq DNA Polymerase, Chain T, domain 4"/>
    <property type="match status" value="1"/>
</dbReference>
<comment type="catalytic activity">
    <reaction evidence="9 11">
        <text>DNA(n) + a 2'-deoxyribonucleoside 5'-triphosphate = DNA(n+1) + diphosphate</text>
        <dbReference type="Rhea" id="RHEA:22508"/>
        <dbReference type="Rhea" id="RHEA-COMP:17339"/>
        <dbReference type="Rhea" id="RHEA-COMP:17340"/>
        <dbReference type="ChEBI" id="CHEBI:33019"/>
        <dbReference type="ChEBI" id="CHEBI:61560"/>
        <dbReference type="ChEBI" id="CHEBI:173112"/>
        <dbReference type="EC" id="2.7.7.7"/>
    </reaction>
</comment>
<dbReference type="InterPro" id="IPR019760">
    <property type="entry name" value="DNA-dir_DNA_pol_A_CS"/>
</dbReference>
<dbReference type="Gene3D" id="3.30.70.370">
    <property type="match status" value="1"/>
</dbReference>
<gene>
    <name evidence="11 14" type="primary">polA</name>
    <name evidence="14" type="ORF">NE663_08670</name>
</gene>
<evidence type="ECO:0000256" key="3">
    <source>
        <dbReference type="ARBA" id="ARBA00022695"/>
    </source>
</evidence>
<comment type="caution">
    <text evidence="14">The sequence shown here is derived from an EMBL/GenBank/DDBJ whole genome shotgun (WGS) entry which is preliminary data.</text>
</comment>
<keyword evidence="11" id="KW-0540">Nuclease</keyword>